<feature type="compositionally biased region" description="Polar residues" evidence="10">
    <location>
        <begin position="119"/>
        <end position="131"/>
    </location>
</feature>
<feature type="domain" description="Cadherin" evidence="13">
    <location>
        <begin position="1995"/>
        <end position="2101"/>
    </location>
</feature>
<dbReference type="PROSITE" id="PS50268">
    <property type="entry name" value="CADHERIN_2"/>
    <property type="match status" value="27"/>
</dbReference>
<accession>A0A1X7VMQ6</accession>
<dbReference type="FunFam" id="2.60.40.60:FF:000092">
    <property type="entry name" value="Protocadherin 8"/>
    <property type="match status" value="2"/>
</dbReference>
<evidence type="ECO:0000256" key="3">
    <source>
        <dbReference type="ARBA" id="ARBA00022729"/>
    </source>
</evidence>
<feature type="region of interest" description="Disordered" evidence="10">
    <location>
        <begin position="1140"/>
        <end position="1187"/>
    </location>
</feature>
<dbReference type="FunFam" id="2.60.40.60:FF:000104">
    <property type="entry name" value="cadherin-23 isoform X1"/>
    <property type="match status" value="1"/>
</dbReference>
<dbReference type="FunFam" id="2.60.40.60:FF:000033">
    <property type="entry name" value="FAT atypical cadherin 1"/>
    <property type="match status" value="2"/>
</dbReference>
<feature type="compositionally biased region" description="Polar residues" evidence="10">
    <location>
        <begin position="4743"/>
        <end position="4757"/>
    </location>
</feature>
<feature type="compositionally biased region" description="Polar residues" evidence="10">
    <location>
        <begin position="1302"/>
        <end position="1311"/>
    </location>
</feature>
<dbReference type="FunFam" id="2.60.40.60:FF:000020">
    <property type="entry name" value="Dachsous cadherin-related 1b"/>
    <property type="match status" value="4"/>
</dbReference>
<feature type="domain" description="Cadherin" evidence="13">
    <location>
        <begin position="1883"/>
        <end position="1993"/>
    </location>
</feature>
<evidence type="ECO:0000313" key="14">
    <source>
        <dbReference type="EnsemblMetazoa" id="Aqu2.1.41164_001"/>
    </source>
</evidence>
<feature type="region of interest" description="Disordered" evidence="10">
    <location>
        <begin position="372"/>
        <end position="425"/>
    </location>
</feature>
<feature type="region of interest" description="Disordered" evidence="10">
    <location>
        <begin position="4425"/>
        <end position="4449"/>
    </location>
</feature>
<keyword evidence="7 11" id="KW-0472">Membrane</keyword>
<dbReference type="eggNOG" id="KOG3594">
    <property type="taxonomic scope" value="Eukaryota"/>
</dbReference>
<dbReference type="PROSITE" id="PS00232">
    <property type="entry name" value="CADHERIN_1"/>
    <property type="match status" value="9"/>
</dbReference>
<feature type="region of interest" description="Disordered" evidence="10">
    <location>
        <begin position="208"/>
        <end position="357"/>
    </location>
</feature>
<keyword evidence="2 11" id="KW-0812">Transmembrane</keyword>
<feature type="domain" description="Cadherin" evidence="13">
    <location>
        <begin position="3042"/>
        <end position="3141"/>
    </location>
</feature>
<feature type="compositionally biased region" description="Basic and acidic residues" evidence="10">
    <location>
        <begin position="234"/>
        <end position="246"/>
    </location>
</feature>
<proteinExistence type="predicted"/>
<dbReference type="CDD" id="cd11304">
    <property type="entry name" value="Cadherin_repeat"/>
    <property type="match status" value="24"/>
</dbReference>
<dbReference type="PROSITE" id="PS01159">
    <property type="entry name" value="WW_DOMAIN_1"/>
    <property type="match status" value="1"/>
</dbReference>
<feature type="domain" description="Cadherin" evidence="13">
    <location>
        <begin position="4198"/>
        <end position="4322"/>
    </location>
</feature>
<feature type="compositionally biased region" description="Basic residues" evidence="10">
    <location>
        <begin position="1210"/>
        <end position="1254"/>
    </location>
</feature>
<dbReference type="PANTHER" id="PTHR24026">
    <property type="entry name" value="FAT ATYPICAL CADHERIN-RELATED"/>
    <property type="match status" value="1"/>
</dbReference>
<feature type="domain" description="Cadherin" evidence="13">
    <location>
        <begin position="1772"/>
        <end position="1882"/>
    </location>
</feature>
<dbReference type="GO" id="GO:0005509">
    <property type="term" value="F:calcium ion binding"/>
    <property type="evidence" value="ECO:0007669"/>
    <property type="project" value="UniProtKB-UniRule"/>
</dbReference>
<feature type="region of interest" description="Disordered" evidence="10">
    <location>
        <begin position="1204"/>
        <end position="1311"/>
    </location>
</feature>
<dbReference type="InterPro" id="IPR001202">
    <property type="entry name" value="WW_dom"/>
</dbReference>
<evidence type="ECO:0000259" key="13">
    <source>
        <dbReference type="PROSITE" id="PS50268"/>
    </source>
</evidence>
<feature type="domain" description="Cadherin" evidence="13">
    <location>
        <begin position="2305"/>
        <end position="2411"/>
    </location>
</feature>
<comment type="subcellular location">
    <subcellularLocation>
        <location evidence="1">Membrane</location>
        <topology evidence="1">Single-pass membrane protein</topology>
    </subcellularLocation>
</comment>
<keyword evidence="9" id="KW-0175">Coiled coil</keyword>
<dbReference type="OrthoDB" id="6344460at2759"/>
<feature type="region of interest" description="Disordered" evidence="10">
    <location>
        <begin position="489"/>
        <end position="526"/>
    </location>
</feature>
<feature type="compositionally biased region" description="Low complexity" evidence="10">
    <location>
        <begin position="4732"/>
        <end position="4742"/>
    </location>
</feature>
<feature type="coiled-coil region" evidence="9">
    <location>
        <begin position="585"/>
        <end position="658"/>
    </location>
</feature>
<feature type="compositionally biased region" description="Polar residues" evidence="10">
    <location>
        <begin position="388"/>
        <end position="398"/>
    </location>
</feature>
<dbReference type="Gene3D" id="2.60.40.60">
    <property type="entry name" value="Cadherins"/>
    <property type="match status" value="26"/>
</dbReference>
<dbReference type="SUPFAM" id="SSF51045">
    <property type="entry name" value="WW domain"/>
    <property type="match status" value="1"/>
</dbReference>
<protein>
    <submittedName>
        <fullName evidence="14">Uncharacterized protein</fullName>
    </submittedName>
</protein>
<feature type="region of interest" description="Disordered" evidence="10">
    <location>
        <begin position="1332"/>
        <end position="1388"/>
    </location>
</feature>
<reference evidence="14" key="1">
    <citation type="submission" date="2017-05" db="UniProtKB">
        <authorList>
            <consortium name="EnsemblMetazoa"/>
        </authorList>
    </citation>
    <scope>IDENTIFICATION</scope>
</reference>
<feature type="domain" description="Cadherin" evidence="13">
    <location>
        <begin position="3551"/>
        <end position="3656"/>
    </location>
</feature>
<feature type="domain" description="Cadherin" evidence="13">
    <location>
        <begin position="2410"/>
        <end position="2520"/>
    </location>
</feature>
<evidence type="ECO:0000256" key="10">
    <source>
        <dbReference type="SAM" id="MobiDB-lite"/>
    </source>
</evidence>
<feature type="domain" description="Cadherin" evidence="13">
    <location>
        <begin position="2732"/>
        <end position="2837"/>
    </location>
</feature>
<evidence type="ECO:0000256" key="1">
    <source>
        <dbReference type="ARBA" id="ARBA00004167"/>
    </source>
</evidence>
<dbReference type="STRING" id="400682.A0A1X7VMQ6"/>
<feature type="domain" description="Cadherin" evidence="13">
    <location>
        <begin position="2839"/>
        <end position="2936"/>
    </location>
</feature>
<feature type="domain" description="Cadherin" evidence="13">
    <location>
        <begin position="1456"/>
        <end position="1535"/>
    </location>
</feature>
<dbReference type="eggNOG" id="KOG0577">
    <property type="taxonomic scope" value="Eukaryota"/>
</dbReference>
<feature type="domain" description="Cadherin" evidence="13">
    <location>
        <begin position="4096"/>
        <end position="4197"/>
    </location>
</feature>
<feature type="compositionally biased region" description="Low complexity" evidence="10">
    <location>
        <begin position="1372"/>
        <end position="1388"/>
    </location>
</feature>
<feature type="compositionally biased region" description="Low complexity" evidence="10">
    <location>
        <begin position="1275"/>
        <end position="1287"/>
    </location>
</feature>
<organism evidence="14">
    <name type="scientific">Amphimedon queenslandica</name>
    <name type="common">Sponge</name>
    <dbReference type="NCBI Taxonomy" id="400682"/>
    <lineage>
        <taxon>Eukaryota</taxon>
        <taxon>Metazoa</taxon>
        <taxon>Porifera</taxon>
        <taxon>Demospongiae</taxon>
        <taxon>Heteroscleromorpha</taxon>
        <taxon>Haplosclerida</taxon>
        <taxon>Niphatidae</taxon>
        <taxon>Amphimedon</taxon>
    </lineage>
</organism>
<dbReference type="GO" id="GO:0007156">
    <property type="term" value="P:homophilic cell adhesion via plasma membrane adhesion molecules"/>
    <property type="evidence" value="ECO:0007669"/>
    <property type="project" value="InterPro"/>
</dbReference>
<evidence type="ECO:0000259" key="12">
    <source>
        <dbReference type="PROSITE" id="PS50020"/>
    </source>
</evidence>
<feature type="region of interest" description="Disordered" evidence="10">
    <location>
        <begin position="111"/>
        <end position="137"/>
    </location>
</feature>
<evidence type="ECO:0000256" key="2">
    <source>
        <dbReference type="ARBA" id="ARBA00022692"/>
    </source>
</evidence>
<feature type="coiled-coil region" evidence="9">
    <location>
        <begin position="701"/>
        <end position="791"/>
    </location>
</feature>
<evidence type="ECO:0000256" key="8">
    <source>
        <dbReference type="PROSITE-ProRule" id="PRU00043"/>
    </source>
</evidence>
<dbReference type="SUPFAM" id="SSF49313">
    <property type="entry name" value="Cadherin-like"/>
    <property type="match status" value="25"/>
</dbReference>
<keyword evidence="6 11" id="KW-1133">Transmembrane helix</keyword>
<dbReference type="PRINTS" id="PR00205">
    <property type="entry name" value="CADHERIN"/>
</dbReference>
<feature type="domain" description="Cadherin" evidence="13">
    <location>
        <begin position="2102"/>
        <end position="2203"/>
    </location>
</feature>
<dbReference type="InterPro" id="IPR002126">
    <property type="entry name" value="Cadherin-like_dom"/>
</dbReference>
<dbReference type="InterPro" id="IPR036020">
    <property type="entry name" value="WW_dom_sf"/>
</dbReference>
<name>A0A1X7VMQ6_AMPQE</name>
<feature type="domain" description="Cadherin" evidence="13">
    <location>
        <begin position="3368"/>
        <end position="3448"/>
    </location>
</feature>
<feature type="compositionally biased region" description="Pro residues" evidence="10">
    <location>
        <begin position="1350"/>
        <end position="1371"/>
    </location>
</feature>
<feature type="compositionally biased region" description="Acidic residues" evidence="10">
    <location>
        <begin position="274"/>
        <end position="296"/>
    </location>
</feature>
<feature type="region of interest" description="Disordered" evidence="10">
    <location>
        <begin position="4732"/>
        <end position="4757"/>
    </location>
</feature>
<dbReference type="SMART" id="SM00456">
    <property type="entry name" value="WW"/>
    <property type="match status" value="1"/>
</dbReference>
<feature type="domain" description="Cadherin" evidence="13">
    <location>
        <begin position="3879"/>
        <end position="3993"/>
    </location>
</feature>
<dbReference type="InParanoid" id="A0A1X7VMQ6"/>
<dbReference type="CDD" id="cd00201">
    <property type="entry name" value="WW"/>
    <property type="match status" value="1"/>
</dbReference>
<dbReference type="PANTHER" id="PTHR24026:SF126">
    <property type="entry name" value="PROTOCADHERIN FAT 4"/>
    <property type="match status" value="1"/>
</dbReference>
<feature type="domain" description="Cadherin" evidence="13">
    <location>
        <begin position="2204"/>
        <end position="2304"/>
    </location>
</feature>
<dbReference type="GO" id="GO:0005886">
    <property type="term" value="C:plasma membrane"/>
    <property type="evidence" value="ECO:0007669"/>
    <property type="project" value="UniProtKB-SubCell"/>
</dbReference>
<feature type="domain" description="Cadherin" evidence="13">
    <location>
        <begin position="2624"/>
        <end position="2729"/>
    </location>
</feature>
<evidence type="ECO:0000256" key="6">
    <source>
        <dbReference type="ARBA" id="ARBA00022989"/>
    </source>
</evidence>
<feature type="domain" description="Cadherin" evidence="13">
    <location>
        <begin position="2937"/>
        <end position="3041"/>
    </location>
</feature>
<dbReference type="InterPro" id="IPR015919">
    <property type="entry name" value="Cadherin-like_sf"/>
</dbReference>
<dbReference type="SMART" id="SM00112">
    <property type="entry name" value="CA"/>
    <property type="match status" value="26"/>
</dbReference>
<feature type="region of interest" description="Disordered" evidence="10">
    <location>
        <begin position="4659"/>
        <end position="4702"/>
    </location>
</feature>
<dbReference type="EnsemblMetazoa" id="Aqu2.1.41164_001">
    <property type="protein sequence ID" value="Aqu2.1.41164_001"/>
    <property type="gene ID" value="Aqu2.1.41164"/>
</dbReference>
<dbReference type="Gene3D" id="3.30.1470.10">
    <property type="entry name" value="Photosystem I PsaD, reaction center subunit II"/>
    <property type="match status" value="1"/>
</dbReference>
<keyword evidence="3" id="KW-0732">Signal</keyword>
<dbReference type="Pfam" id="PF00028">
    <property type="entry name" value="Cadherin"/>
    <property type="match status" value="19"/>
</dbReference>
<feature type="domain" description="Cadherin" evidence="13">
    <location>
        <begin position="3244"/>
        <end position="3351"/>
    </location>
</feature>
<keyword evidence="4" id="KW-0677">Repeat</keyword>
<evidence type="ECO:0000256" key="4">
    <source>
        <dbReference type="ARBA" id="ARBA00022737"/>
    </source>
</evidence>
<feature type="region of interest" description="Disordered" evidence="10">
    <location>
        <begin position="4527"/>
        <end position="4564"/>
    </location>
</feature>
<feature type="domain" description="Cadherin" evidence="13">
    <location>
        <begin position="2521"/>
        <end position="2625"/>
    </location>
</feature>
<dbReference type="InterPro" id="IPR020894">
    <property type="entry name" value="Cadherin_CS"/>
</dbReference>
<feature type="region of interest" description="Disordered" evidence="10">
    <location>
        <begin position="1065"/>
        <end position="1095"/>
    </location>
</feature>
<feature type="domain" description="Cadherin" evidence="13">
    <location>
        <begin position="3776"/>
        <end position="3878"/>
    </location>
</feature>
<feature type="transmembrane region" description="Helical" evidence="11">
    <location>
        <begin position="4330"/>
        <end position="4356"/>
    </location>
</feature>
<feature type="domain" description="Cadherin" evidence="13">
    <location>
        <begin position="3656"/>
        <end position="3764"/>
    </location>
</feature>
<feature type="compositionally biased region" description="Polar residues" evidence="10">
    <location>
        <begin position="1153"/>
        <end position="1162"/>
    </location>
</feature>
<feature type="coiled-coil region" evidence="9">
    <location>
        <begin position="933"/>
        <end position="960"/>
    </location>
</feature>
<evidence type="ECO:0000256" key="7">
    <source>
        <dbReference type="ARBA" id="ARBA00023136"/>
    </source>
</evidence>
<keyword evidence="5 8" id="KW-0106">Calcium</keyword>
<evidence type="ECO:0000256" key="9">
    <source>
        <dbReference type="SAM" id="Coils"/>
    </source>
</evidence>
<feature type="domain" description="Cadherin" evidence="13">
    <location>
        <begin position="1654"/>
        <end position="1771"/>
    </location>
</feature>
<evidence type="ECO:0000256" key="11">
    <source>
        <dbReference type="SAM" id="Phobius"/>
    </source>
</evidence>
<feature type="domain" description="WW" evidence="12">
    <location>
        <begin position="64"/>
        <end position="97"/>
    </location>
</feature>
<dbReference type="Pfam" id="PF00397">
    <property type="entry name" value="WW"/>
    <property type="match status" value="1"/>
</dbReference>
<dbReference type="PROSITE" id="PS50020">
    <property type="entry name" value="WW_DOMAIN_2"/>
    <property type="match status" value="1"/>
</dbReference>
<sequence length="4757" mass="522365">MAAGQYARGSLGYHVQPNYEILEEIYDDSYEPTQEDVLEQCYQMGIDPVHEKDLVYIAMEALKAPLPESWRPISDGKGGYFYHNFATGQSTWEHPCDQFYLKMLDKEREKQASLAAANQRPSTSHGRQASGTAVAKAPSLSLKNAPALAPVKAPELPGSLSVGSSLKKPALAPIGATPKVGGGRGGGLLGDLPSLSLPLGPLNPLPTLEPLKPSLPPPLAPTTAVGVASGDKAPPTKEDTKKKDGGAGRPGSNLKHFPLRGSDLNVDHISTEFKDEEEEEEEDSLDKSDDDDDNDDNFAKRFNIKGLGDEYATSTESHEAKPPVESSNDDDNTEPYKVANLNVDVDLLPTHPPSSALPPVISSVNSLLAQSSQAPPTFMQPPLGLPSSADQPVQSVAPPTQVPPILSQAPPTFMQPPLGLPSSAEQPIQSVTMPSQAPPILSQAPPTQALPISDAIRERADLEKNHYDTLEKLKEEHAQELMKLKEKLSSELEEKRSILAKENESKLTEEREKRETELKKKKKNLEEEHDVALDLLRREFREKEEEEEARLEESKESILRNMKRKIDLEQLEQEKQLKSKKDLAVQELKTAIEKEMKEEEEKMRKDIMSQLKEQLEKEREEKGKEIVEENERQLEAVKEELQASLDKMKKELEAEHQKSLDSVREDLTKQHEENLQRLRSELLKDFKSKQLELEEQKTLQSAIEEEASSRLEERKKQLKEEHEAALETLLASQEQELKDLKQEHERKLNDEKEAHLEAMKKDKEDQNNLLLKLKEENEGELEREKEAHEVKLSLERERFEREFEAIKEDRLKEIKVKGEEPASSNGENKLLFGGERYSATNNQLIFDNMTTTRDHSLLRQSLTSPLPDPPPITIPHQHEIHVHVPSQPSLIPHSASQTAPPLASPPSLALQSVTDNTSTATCTATSADIFNDVKSLRAAQQSLLADVMKLREEKERLLTDKSSRDKHVHVQDKREKKVRVSIRDISTATSENLARLDTEGTSGSPTTAHILRSEGGRLFKRKEYAPNSSDESTLFDDEDQIHAQQSHKTDGPLDYTANHPTITHYASQSGVSPPVEVNEKTQRTQMTPREGKVKREKDALFDKIKLKLDKEAAAIREMEKKLQQDGRRMRVFSDKLLKETQNIQEEDQESEDITQNNGSSGSDLEDYNSIYSADSQPHPVTPSPSYTSAHIATLRDQLVKEGLLQESKSRSRSRKTHSRSHKSHSHSRKLSFHAKKYSQKPHARSNRTRSHTHGTHSQTSRPENSFLRIEDLQDSSGVSSSSEFSASDVAPHGATSVDWSKGNRSNGPSVSSALEKINDQLEEVLGCLNERETPLPTSSHHRRDPMLYPFSPPPPPPLPLLPSPFPPPPSLSPTSLPPASSSSFPSALDASLQEKWRNKLDAGAAKEGTSQVNQTCGDWYTNGGINRINCTIYVIEQAPENTLVFNAPALVNGAHYFYGSSIANNEHFTVINNRLLYTSGSFDREDMVTRETASMPVIIETLATALTPGPNNVLVYNVMHLTIHVIDLNDNVPRFRRGLNFINSAIPYALLTHESSSLSSILTMEAIDYDEGDNGTSFIELVQSEPEMFNISVTYEGGRPTILDIVPIAALDREMQDNYIFDVIAYEGISNPANATLRINLTIIDENDNQPIFNQTQYSTSIIETSPINTSLLFLNATDLDTGTNAAISYKIKEVCAKSTQGGSCIDVQLWPFALDTESGLLRVSEMLNYEEMVEYRLTVDAYNPHQELAGSSTALVNIEVLDVNDNAPIVEDFSVVVTLSENFAINSTYATFRVHDADSPKYSLFYLSLLDDMTGLNSTTFGLQNSSQTYNSVKLLQVLDRESRDMYNLTIVARDLLNASLYSTYRFTISVGDVNDHSPVFNPVSNPVLLEEESSVSTLVVKVSATDADIGSNAGIRFSLPATSESYPYQGNFTIQGTTGNILVGTSIDRESTPTLFLLVVATDKNGADDGRSTNLTINITLTDINDNPPVITTVIPSEIEVLENVTSGSLIIDIDAADPDLGSNAIITYQLSVVAPSLSSPSPFAINSSTGRVTVNGVLDHESVSQYVLSLSVTDGVNPPTTQNLTLNVKDVNDNSPSFPTNNYYKTLHENATIGSPVITLQATDADSDQYTSISYSFVSGSSDFSINPTSGAITTAASLDWETQSVYHLIARAYDGFGRYSENINVTVSVVDVNDEIPQFVGDPYTFVIPEDAPLNSVVDHVTVKSIELGSNGLALFNITNDVPFIINGSGTILTSGNLNREVKDSYDVYVRVSDLAPPPHYNTTTVTIRISDVNDNAPQFLNSSDNVSVSEIHAVNSPFYTAHATDADISPNNVTKYYLAENTNGFQINPDSGELSLTTSLNYEVQQSILVNIIARDNGKPNLFYANLALNITVLDDNNTNITFPAYFPLQYSLSEDTPLNFIISNFTGEDHKGNPKLHLDYYLTNDTGGVPLEFGIERESSSGYALLSVIGALDRERQSTYNLNITISDGNTPPSTVTQFLTVIILDVNDNYPKFSSPSYSTSWDEERPGRLEIDSLSVSATDPDAGENSTIVYSLQDTVSGLFSIDSNGHIYQERALDRETQSNYSLVVIASDQGTPSKQSQASVFISVTDINDNSPTFTPTSVRLDENSHVGTIVTTLVGSDPDAGSNGQVTFIYDTQTSNASSHFELYPNGTIIVIDIPDYETNPHFIFFVTAQDGGSSPQKTLGNVTISLNDLNDNCPEFPAPASQYNISVFENASSGYLLIDLNAQDLDQGPAGTILYVFENIADSKQFRLDRDSGELSLNTMLDYERATHHEVGILAYDQGRPRNRICRQSIHVFVKNVNEFAPTFDETPLFIFTVDEGLSSSAVVGRIVAFDQDSDSVLSYSLSSSLQFTIDSTTGVITTLTELDYETASFYNLTVGVTDQGGLSSYSFVLILVGNVNDETPSFDSNTYTTSVSEIASNGTVLLTLTATDNDNHTNTPVTYSILGGNIGGVFGVEPKTGDLFVNGPLDFENDDNYVLSISASDTGIPSRLATANVIISIINHNEFSPVFSNSSYHFNLTENLPSGSVVGSVSASDSDTGSYGDVYYSLQTLTSFFTISETGVIRTLVPIDREATPTLPALVVVASDSIKTQSVNVFINIIDLNDNRPYFPQSLYEFSIDNSSLPGAVIAQMSAVDPDLSPVTSYSILNPPVGLPIVINSTTGSLSLSTALTPVNSPYEFTVKAVDAFNSSFVAETIVRVYPTSSNDHYPNFTQPIYQTTVSENVIPSGPIALPKATDPDTGSNGLRRYSLQSNGSLIKDQFRINELDGKLFLTQELDYEVMTSHDIIVYVRDSTPSHPRMAISHVIVTVTNENDNPPSFVDVPSSLTITFIPYIDVELFRLNATDPDGSSITYQLWTQTNKFSVDPVTGIVTNIIVLNSSVTYSLTFRVSDSNFTTSHTMTLNIVSPGSSPLTPSFTNGDTVIPFNVAETSSIGSLITTVTALHSPTSYHLACCDEALSVFSLSSGGSFSVSNALDYETQEEYQVIFEARRVSGTTRYSDYQQATVTIQNINEYTPTFNPVSNPIKVNENTGSNSLIVQVSAVDHDSGSFGIISYQIISGNTDLESFSINSTNGAIRVASGKTLDHEAVPMYNLLVRARDGGGKQSTTMVNIMVLDVNDSPPVFPGNYTMSVFESGSVGDRVLKVTATDADSSSTVTYQLGTVHSYFDQISRGMSNKFSLGSTTGELTLASLLDYETANRYEFTITASDGLHIDTTHIVINVLDSNDNPPSFQLSTYHKSHFLELSLPGTYVIQIESTDADSNRNSIIRYSLGQDWPTNKFTINEFSGVIRVKEPMAIEELQSYVGGCSADAWMFTGTVLANDGVWNTSVPLTIRFTDINKYAPVFEGSPYNIITSETTPIDTPLFAMNITDQDCGPNAAISTTLPRYYHYPYDLFNFKIIISNQLYSLNTQRTLPQGIYHFRLEAYNKNPSPLNLPIYYKASYAHVTVTVLPNNTHAPIFDEIGSLSIDENSLLETEVGYVRATDLDLGVSGLVHYWLNDTSVPFVIDNSTSMLRVNGSLDYESQERYSFYVFAADNGYPVRQTSLLVVVNVQDMDDNPPIFVSTQFNGSILENSPLQSTVLNLNVTDADSTTSVTYSITNRTSLPFSIDPRTGVLKTSGDIDYETQTEYNFSVMGASESTPLLNSTTLVRISVLGVNEYPPVLEIAKDVIRVSRNASKGDVILTIKATDSDDGSDGLITYSFRMSSPYLAVHNNGSITLNMSLTDIHAHHVLANSAGNRKRQSPTNSSEIIVELVVVATDGGNPPKSDTKNLTVVIPEGISTTSEPTNTSSLTTEVIVIMSSVAAFVIIMILVIIICISTVFSRSRKLKKSKLDLTRSSRVCVTEIPVEEEDAVNGGNVELQQIRAVESVTPTKTSSNSRLNKPLNDTALSEGGNNIYQANPHRPSPHTRSTSDLASSIATDTLNLTQDAGFPYSKGQIEAIYAANVDLLHDGSQASVHTFGSEGGGESDGDEMDNVYYKYDRDVDVEGSMMEGEDDLSSIGGKDRNSMISESSDGAREDEYHFSQSTNPWSSRRSINDLIGEGSHSLMYGYPHSQGIGGAIPYGASTQGSHTSLLRGHRPNPQYRVGSERELPRQLYGHSHRLGHPPPPLGSNYEYYPEHELHQAPPSLHPRMSNSQHYEPPMMEYRGRSSVPRGAPPPPYFTQDPIQHSLTQSSTRGENYYAPGFLEPLNFERQTLSTSSTSLSTSASHPNNYRHNSNGYH</sequence>
<evidence type="ECO:0000256" key="5">
    <source>
        <dbReference type="ARBA" id="ARBA00022837"/>
    </source>
</evidence>
<feature type="domain" description="Cadherin" evidence="13">
    <location>
        <begin position="1544"/>
        <end position="1653"/>
    </location>
</feature>
<feature type="domain" description="Cadherin" evidence="13">
    <location>
        <begin position="3993"/>
        <end position="4095"/>
    </location>
</feature>
<feature type="domain" description="Cadherin" evidence="13">
    <location>
        <begin position="3451"/>
        <end position="3550"/>
    </location>
</feature>
<feature type="domain" description="Cadherin" evidence="13">
    <location>
        <begin position="3142"/>
        <end position="3243"/>
    </location>
</feature>